<keyword evidence="2 3" id="KW-0456">Lyase</keyword>
<comment type="similarity">
    <text evidence="1 3">Belongs to the D-glutamate cyclase family.</text>
</comment>
<dbReference type="AlphaFoldDB" id="A0A4P6Q2P1"/>
<name>A0A4P6Q2P1_9ACTN</name>
<dbReference type="NCBIfam" id="NF003969">
    <property type="entry name" value="PRK05463.1"/>
    <property type="match status" value="1"/>
</dbReference>
<keyword evidence="5" id="KW-1185">Reference proteome</keyword>
<dbReference type="RefSeq" id="WP_131098906.1">
    <property type="nucleotide sequence ID" value="NZ_CP036455.1"/>
</dbReference>
<dbReference type="SUPFAM" id="SSF160920">
    <property type="entry name" value="PSTPO5379-like"/>
    <property type="match status" value="1"/>
</dbReference>
<dbReference type="Proteomes" id="UP000292235">
    <property type="component" value="Chromosome"/>
</dbReference>
<dbReference type="HAMAP" id="MF_01830">
    <property type="entry name" value="Hydro_lyase"/>
    <property type="match status" value="1"/>
</dbReference>
<dbReference type="PANTHER" id="PTHR32022:SF10">
    <property type="entry name" value="D-GLUTAMATE CYCLASE, MITOCHONDRIAL"/>
    <property type="match status" value="1"/>
</dbReference>
<proteinExistence type="inferred from homology"/>
<dbReference type="Pfam" id="PF07286">
    <property type="entry name" value="D-Glu_cyclase"/>
    <property type="match status" value="1"/>
</dbReference>
<gene>
    <name evidence="4" type="ORF">EKD16_15080</name>
</gene>
<dbReference type="GO" id="GO:0016829">
    <property type="term" value="F:lyase activity"/>
    <property type="evidence" value="ECO:0007669"/>
    <property type="project" value="UniProtKB-KW"/>
</dbReference>
<dbReference type="KEGG" id="strr:EKD16_15080"/>
<accession>A0A4P6Q2P1</accession>
<evidence type="ECO:0000256" key="1">
    <source>
        <dbReference type="ARBA" id="ARBA00007896"/>
    </source>
</evidence>
<dbReference type="PANTHER" id="PTHR32022">
    <property type="entry name" value="D-GLUTAMATE CYCLASE, MITOCHONDRIAL"/>
    <property type="match status" value="1"/>
</dbReference>
<evidence type="ECO:0000256" key="3">
    <source>
        <dbReference type="HAMAP-Rule" id="MF_01830"/>
    </source>
</evidence>
<evidence type="ECO:0000313" key="4">
    <source>
        <dbReference type="EMBL" id="QBI54793.1"/>
    </source>
</evidence>
<sequence>MSDAALHHGAAPAAPDEPARLTPARARKLFRAGLRTPTAGYSAGYAQANLIALPRELAYDFLLFAQRNPKPCPVLDVAEPGEISASIFAGDLRTDLPAYRIYEHGRLVGETPDAEDDWRRDLVAFLIGCSFTFEAPLLEARIPVRHIEMGCNVAMYRTNRPCRPAGRLSGPLVVSMRPIPAERVADAVRITSRYPSVHGAPVHVGDPAALGIADLADPDFGDAAEVRPGEVPVFWACGVTPQAAVMASAPDFAIGHAPGHMAVTDARDAAYQVP</sequence>
<dbReference type="InterPro" id="IPR009906">
    <property type="entry name" value="D-Glu_cyclase"/>
</dbReference>
<dbReference type="FunFam" id="3.30.2040.10:FF:000001">
    <property type="entry name" value="D-glutamate cyclase, mitochondrial"/>
    <property type="match status" value="1"/>
</dbReference>
<protein>
    <recommendedName>
        <fullName evidence="3">Putative hydro-lyase EKD16_15080</fullName>
        <ecNumber evidence="3">4.2.1.-</ecNumber>
    </recommendedName>
</protein>
<dbReference type="EMBL" id="CP036455">
    <property type="protein sequence ID" value="QBI54793.1"/>
    <property type="molecule type" value="Genomic_DNA"/>
</dbReference>
<reference evidence="4 5" key="1">
    <citation type="submission" date="2019-02" db="EMBL/GenBank/DDBJ databases">
        <authorList>
            <person name="Khodamoradi S."/>
            <person name="Hahnke R.L."/>
            <person name="Kaempfer P."/>
            <person name="Schumann P."/>
            <person name="Rohde M."/>
            <person name="Steinert M."/>
            <person name="Luzhetskyy A."/>
            <person name="Wink J."/>
            <person name="Ruckert C."/>
        </authorList>
    </citation>
    <scope>NUCLEOTIDE SEQUENCE [LARGE SCALE GENOMIC DNA]</scope>
    <source>
        <strain evidence="4 5">M2</strain>
    </source>
</reference>
<dbReference type="PIRSF" id="PIRSF029755">
    <property type="entry name" value="UCP029755"/>
    <property type="match status" value="1"/>
</dbReference>
<dbReference type="Gene3D" id="3.40.1640.10">
    <property type="entry name" value="PSTPO5379-like"/>
    <property type="match status" value="1"/>
</dbReference>
<dbReference type="Gene3D" id="3.30.2040.10">
    <property type="entry name" value="PSTPO5379-like domain"/>
    <property type="match status" value="1"/>
</dbReference>
<dbReference type="OrthoDB" id="149585at2"/>
<dbReference type="InterPro" id="IPR016938">
    <property type="entry name" value="UPF0317"/>
</dbReference>
<dbReference type="InterPro" id="IPR038021">
    <property type="entry name" value="Putative_hydro-lyase"/>
</dbReference>
<evidence type="ECO:0000313" key="5">
    <source>
        <dbReference type="Proteomes" id="UP000292235"/>
    </source>
</evidence>
<organism evidence="4 5">
    <name type="scientific">Streptomonospora litoralis</name>
    <dbReference type="NCBI Taxonomy" id="2498135"/>
    <lineage>
        <taxon>Bacteria</taxon>
        <taxon>Bacillati</taxon>
        <taxon>Actinomycetota</taxon>
        <taxon>Actinomycetes</taxon>
        <taxon>Streptosporangiales</taxon>
        <taxon>Nocardiopsidaceae</taxon>
        <taxon>Streptomonospora</taxon>
    </lineage>
</organism>
<dbReference type="EC" id="4.2.1.-" evidence="3"/>
<evidence type="ECO:0000256" key="2">
    <source>
        <dbReference type="ARBA" id="ARBA00023239"/>
    </source>
</evidence>